<reference evidence="1" key="1">
    <citation type="submission" date="2021-03" db="EMBL/GenBank/DDBJ databases">
        <title>Genomic Encyclopedia of Type Strains, Phase IV (KMG-IV): sequencing the most valuable type-strain genomes for metagenomic binning, comparative biology and taxonomic classification.</title>
        <authorList>
            <person name="Goeker M."/>
        </authorList>
    </citation>
    <scope>NUCLEOTIDE SEQUENCE</scope>
    <source>
        <strain evidence="1">DSM 18131</strain>
    </source>
</reference>
<accession>A0ACC5STC1</accession>
<evidence type="ECO:0000313" key="1">
    <source>
        <dbReference type="EMBL" id="MBP1871898.1"/>
    </source>
</evidence>
<dbReference type="Proteomes" id="UP000823773">
    <property type="component" value="Unassembled WGS sequence"/>
</dbReference>
<dbReference type="EMBL" id="JAGGJR010000002">
    <property type="protein sequence ID" value="MBP1871898.1"/>
    <property type="molecule type" value="Genomic_DNA"/>
</dbReference>
<protein>
    <submittedName>
        <fullName evidence="1">Uncharacterized protein</fullName>
    </submittedName>
</protein>
<name>A0ACC5STC1_ENSAD</name>
<comment type="caution">
    <text evidence="1">The sequence shown here is derived from an EMBL/GenBank/DDBJ whole genome shotgun (WGS) entry which is preliminary data.</text>
</comment>
<organism evidence="1 2">
    <name type="scientific">Ensifer adhaerens</name>
    <name type="common">Sinorhizobium morelense</name>
    <dbReference type="NCBI Taxonomy" id="106592"/>
    <lineage>
        <taxon>Bacteria</taxon>
        <taxon>Pseudomonadati</taxon>
        <taxon>Pseudomonadota</taxon>
        <taxon>Alphaproteobacteria</taxon>
        <taxon>Hyphomicrobiales</taxon>
        <taxon>Rhizobiaceae</taxon>
        <taxon>Sinorhizobium/Ensifer group</taxon>
        <taxon>Ensifer</taxon>
    </lineage>
</organism>
<evidence type="ECO:0000313" key="2">
    <source>
        <dbReference type="Proteomes" id="UP000823773"/>
    </source>
</evidence>
<proteinExistence type="predicted"/>
<keyword evidence="2" id="KW-1185">Reference proteome</keyword>
<sequence length="124" mass="13255">MAKLWISHLSGLMKLTIILSFAAFTFSNSEQAAFVVAQSSAALVQAPIDVGPSRHCVSAAEKKSDHHKSEHAKGKCCGAMCSVFAVLTDNATLAERTPDTTHAPAVWSEPNPFFSPSLYRPPIA</sequence>
<gene>
    <name evidence="1" type="ORF">J2Z19_001610</name>
</gene>